<dbReference type="PANTHER" id="PTHR24148">
    <property type="entry name" value="ANKYRIN REPEAT DOMAIN-CONTAINING PROTEIN 39 HOMOLOG-RELATED"/>
    <property type="match status" value="1"/>
</dbReference>
<evidence type="ECO:0000259" key="1">
    <source>
        <dbReference type="Pfam" id="PF06985"/>
    </source>
</evidence>
<feature type="domain" description="Heterokaryon incompatibility" evidence="1">
    <location>
        <begin position="46"/>
        <end position="241"/>
    </location>
</feature>
<dbReference type="EMBL" id="JAUEDM010000003">
    <property type="protein sequence ID" value="KAK3321917.1"/>
    <property type="molecule type" value="Genomic_DNA"/>
</dbReference>
<gene>
    <name evidence="2" type="ORF">B0H66DRAFT_552912</name>
</gene>
<name>A0AAE0M796_9PEZI</name>
<sequence length="674" mass="76744">MFTYQPLDPDNRELRLVRLRQKDPQSRQDKIELDLKHVSMSHDISYAAVSYVWGDATDTVDIIISGESFRIGRNLHAALAQFRQNGVDSWLWIDAICIHQADDEEKSRLVDRMRDVFREAALVYVWLGPGTTATDKAMDLIARIGPRAVQCGAMDLRSTRQHDTLPMWYNTKLHEYLGARSRSEHDECASVAELGNLIHDLLHEDGLMEAPDKRRAPDSLTAGLQDILRRDYWHRVWIVQEITLARQGLIFCGEKSVTLDEFDATLTAIFYCVQTEPYELFPKWKSNSLRGFLHGALFPSKAMLIRERYRRQGATCTIRLSDILLETFSAPRRYHYTASDPRDLVFGLLGVVSAEQKLGMHADYHKTAAEVLALFTKALLRASMTEDPERPGVHQRFNLNCSFPKKDLSGNFPTWVPDWVAIGKYGIEPFPLGLARFDAAAAGTLLQPDNLDENPEDVLLLRCSGCRVDVITEVMTPAEWTVTEWPADSRIRNENEWLASIFKFVGLGTESGPGEEYVWRTITAMDPGRRFGPLWWNNEQQSALVRKIMRGVHIDAANLTEDEAEFYWLGPYSDYLEKVDKLEDRVEIVARDWKKRLPCRSRTFFKTVKGMFGLGHESVRAGDVVVLLWGVPTPMVLRPSDGSGFALQGDAYVDGIMHGEFLETEPAHEVFEIF</sequence>
<dbReference type="InterPro" id="IPR010730">
    <property type="entry name" value="HET"/>
</dbReference>
<dbReference type="AlphaFoldDB" id="A0AAE0M796"/>
<evidence type="ECO:0000313" key="2">
    <source>
        <dbReference type="EMBL" id="KAK3321917.1"/>
    </source>
</evidence>
<proteinExistence type="predicted"/>
<evidence type="ECO:0000313" key="3">
    <source>
        <dbReference type="Proteomes" id="UP001283341"/>
    </source>
</evidence>
<dbReference type="InterPro" id="IPR052895">
    <property type="entry name" value="HetReg/Transcr_Mod"/>
</dbReference>
<keyword evidence="3" id="KW-1185">Reference proteome</keyword>
<comment type="caution">
    <text evidence="2">The sequence shown here is derived from an EMBL/GenBank/DDBJ whole genome shotgun (WGS) entry which is preliminary data.</text>
</comment>
<reference evidence="2" key="1">
    <citation type="journal article" date="2023" name="Mol. Phylogenet. Evol.">
        <title>Genome-scale phylogeny and comparative genomics of the fungal order Sordariales.</title>
        <authorList>
            <person name="Hensen N."/>
            <person name="Bonometti L."/>
            <person name="Westerberg I."/>
            <person name="Brannstrom I.O."/>
            <person name="Guillou S."/>
            <person name="Cros-Aarteil S."/>
            <person name="Calhoun S."/>
            <person name="Haridas S."/>
            <person name="Kuo A."/>
            <person name="Mondo S."/>
            <person name="Pangilinan J."/>
            <person name="Riley R."/>
            <person name="LaButti K."/>
            <person name="Andreopoulos B."/>
            <person name="Lipzen A."/>
            <person name="Chen C."/>
            <person name="Yan M."/>
            <person name="Daum C."/>
            <person name="Ng V."/>
            <person name="Clum A."/>
            <person name="Steindorff A."/>
            <person name="Ohm R.A."/>
            <person name="Martin F."/>
            <person name="Silar P."/>
            <person name="Natvig D.O."/>
            <person name="Lalanne C."/>
            <person name="Gautier V."/>
            <person name="Ament-Velasquez S.L."/>
            <person name="Kruys A."/>
            <person name="Hutchinson M.I."/>
            <person name="Powell A.J."/>
            <person name="Barry K."/>
            <person name="Miller A.N."/>
            <person name="Grigoriev I.V."/>
            <person name="Debuchy R."/>
            <person name="Gladieux P."/>
            <person name="Hiltunen Thoren M."/>
            <person name="Johannesson H."/>
        </authorList>
    </citation>
    <scope>NUCLEOTIDE SEQUENCE</scope>
    <source>
        <strain evidence="2">CBS 118394</strain>
    </source>
</reference>
<accession>A0AAE0M796</accession>
<reference evidence="2" key="2">
    <citation type="submission" date="2023-06" db="EMBL/GenBank/DDBJ databases">
        <authorList>
            <consortium name="Lawrence Berkeley National Laboratory"/>
            <person name="Haridas S."/>
            <person name="Hensen N."/>
            <person name="Bonometti L."/>
            <person name="Westerberg I."/>
            <person name="Brannstrom I.O."/>
            <person name="Guillou S."/>
            <person name="Cros-Aarteil S."/>
            <person name="Calhoun S."/>
            <person name="Kuo A."/>
            <person name="Mondo S."/>
            <person name="Pangilinan J."/>
            <person name="Riley R."/>
            <person name="Labutti K."/>
            <person name="Andreopoulos B."/>
            <person name="Lipzen A."/>
            <person name="Chen C."/>
            <person name="Yanf M."/>
            <person name="Daum C."/>
            <person name="Ng V."/>
            <person name="Clum A."/>
            <person name="Steindorff A."/>
            <person name="Ohm R."/>
            <person name="Martin F."/>
            <person name="Silar P."/>
            <person name="Natvig D."/>
            <person name="Lalanne C."/>
            <person name="Gautier V."/>
            <person name="Ament-Velasquez S.L."/>
            <person name="Kruys A."/>
            <person name="Hutchinson M.I."/>
            <person name="Powell A.J."/>
            <person name="Barry K."/>
            <person name="Miller A.N."/>
            <person name="Grigoriev I.V."/>
            <person name="Debuchy R."/>
            <person name="Gladieux P."/>
            <person name="Thoren M.H."/>
            <person name="Johannesson H."/>
        </authorList>
    </citation>
    <scope>NUCLEOTIDE SEQUENCE</scope>
    <source>
        <strain evidence="2">CBS 118394</strain>
    </source>
</reference>
<organism evidence="2 3">
    <name type="scientific">Apodospora peruviana</name>
    <dbReference type="NCBI Taxonomy" id="516989"/>
    <lineage>
        <taxon>Eukaryota</taxon>
        <taxon>Fungi</taxon>
        <taxon>Dikarya</taxon>
        <taxon>Ascomycota</taxon>
        <taxon>Pezizomycotina</taxon>
        <taxon>Sordariomycetes</taxon>
        <taxon>Sordariomycetidae</taxon>
        <taxon>Sordariales</taxon>
        <taxon>Lasiosphaeriaceae</taxon>
        <taxon>Apodospora</taxon>
    </lineage>
</organism>
<dbReference type="Pfam" id="PF06985">
    <property type="entry name" value="HET"/>
    <property type="match status" value="1"/>
</dbReference>
<dbReference type="PANTHER" id="PTHR24148:SF79">
    <property type="entry name" value="HETEROKARYON INCOMPATIBILITY DOMAIN-CONTAINING PROTEIN"/>
    <property type="match status" value="1"/>
</dbReference>
<dbReference type="Proteomes" id="UP001283341">
    <property type="component" value="Unassembled WGS sequence"/>
</dbReference>
<protein>
    <submittedName>
        <fullName evidence="2">Heterokaryon incompatibility protein-domain-containing protein</fullName>
    </submittedName>
</protein>
<dbReference type="Pfam" id="PF26639">
    <property type="entry name" value="Het-6_barrel"/>
    <property type="match status" value="1"/>
</dbReference>